<protein>
    <submittedName>
        <fullName evidence="1">Uncharacterized protein</fullName>
    </submittedName>
</protein>
<dbReference type="AlphaFoldDB" id="A0AAQ3MZN4"/>
<gene>
    <name evidence="1" type="ORF">V8G54_025700</name>
</gene>
<name>A0AAQ3MZN4_VIGMU</name>
<dbReference type="Proteomes" id="UP001374535">
    <property type="component" value="Chromosome 8"/>
</dbReference>
<proteinExistence type="predicted"/>
<sequence length="166" mass="19095">MHILLYLAHCESRVRSTSLQSLHRLRLEVLPLHFLPIFVSNQHFTDQHSLLVLSSLLLRLLRQRQRSQTPNRTCSLPVAGQGQSRGAEERRFLEDGASKLGRVKRERINELSKRVCGVGNVRVRRSQRTGWALGRKRDFDGRGDDADVVVSKHPLERWSLAPYLVQ</sequence>
<evidence type="ECO:0000313" key="2">
    <source>
        <dbReference type="Proteomes" id="UP001374535"/>
    </source>
</evidence>
<accession>A0AAQ3MZN4</accession>
<dbReference type="EMBL" id="CP144693">
    <property type="protein sequence ID" value="WVY99630.1"/>
    <property type="molecule type" value="Genomic_DNA"/>
</dbReference>
<evidence type="ECO:0000313" key="1">
    <source>
        <dbReference type="EMBL" id="WVY99630.1"/>
    </source>
</evidence>
<organism evidence="1 2">
    <name type="scientific">Vigna mungo</name>
    <name type="common">Black gram</name>
    <name type="synonym">Phaseolus mungo</name>
    <dbReference type="NCBI Taxonomy" id="3915"/>
    <lineage>
        <taxon>Eukaryota</taxon>
        <taxon>Viridiplantae</taxon>
        <taxon>Streptophyta</taxon>
        <taxon>Embryophyta</taxon>
        <taxon>Tracheophyta</taxon>
        <taxon>Spermatophyta</taxon>
        <taxon>Magnoliopsida</taxon>
        <taxon>eudicotyledons</taxon>
        <taxon>Gunneridae</taxon>
        <taxon>Pentapetalae</taxon>
        <taxon>rosids</taxon>
        <taxon>fabids</taxon>
        <taxon>Fabales</taxon>
        <taxon>Fabaceae</taxon>
        <taxon>Papilionoideae</taxon>
        <taxon>50 kb inversion clade</taxon>
        <taxon>NPAAA clade</taxon>
        <taxon>indigoferoid/millettioid clade</taxon>
        <taxon>Phaseoleae</taxon>
        <taxon>Vigna</taxon>
    </lineage>
</organism>
<reference evidence="1 2" key="1">
    <citation type="journal article" date="2023" name="Life. Sci Alliance">
        <title>Evolutionary insights into 3D genome organization and epigenetic landscape of Vigna mungo.</title>
        <authorList>
            <person name="Junaid A."/>
            <person name="Singh B."/>
            <person name="Bhatia S."/>
        </authorList>
    </citation>
    <scope>NUCLEOTIDE SEQUENCE [LARGE SCALE GENOMIC DNA]</scope>
    <source>
        <strain evidence="1">Urdbean</strain>
    </source>
</reference>
<keyword evidence="2" id="KW-1185">Reference proteome</keyword>